<dbReference type="InterPro" id="IPR036188">
    <property type="entry name" value="FAD/NAD-bd_sf"/>
</dbReference>
<evidence type="ECO:0000313" key="9">
    <source>
        <dbReference type="Proteomes" id="UP001355207"/>
    </source>
</evidence>
<dbReference type="Pfam" id="PF01494">
    <property type="entry name" value="FAD_binding_3"/>
    <property type="match status" value="1"/>
</dbReference>
<dbReference type="GO" id="GO:0071949">
    <property type="term" value="F:FAD binding"/>
    <property type="evidence" value="ECO:0007669"/>
    <property type="project" value="InterPro"/>
</dbReference>
<dbReference type="AlphaFoldDB" id="A0AAX4JK11"/>
<dbReference type="GO" id="GO:0004497">
    <property type="term" value="F:monooxygenase activity"/>
    <property type="evidence" value="ECO:0007669"/>
    <property type="project" value="UniProtKB-KW"/>
</dbReference>
<evidence type="ECO:0000256" key="2">
    <source>
        <dbReference type="ARBA" id="ARBA00022630"/>
    </source>
</evidence>
<comment type="similarity">
    <text evidence="1">Belongs to the paxM FAD-dependent monooxygenase family.</text>
</comment>
<evidence type="ECO:0000256" key="3">
    <source>
        <dbReference type="ARBA" id="ARBA00022827"/>
    </source>
</evidence>
<protein>
    <recommendedName>
        <fullName evidence="7">FAD-binding domain-containing protein</fullName>
    </recommendedName>
</protein>
<dbReference type="InterPro" id="IPR002938">
    <property type="entry name" value="FAD-bd"/>
</dbReference>
<name>A0AAX4JK11_9TREE</name>
<gene>
    <name evidence="8" type="ORF">L201_000571</name>
</gene>
<dbReference type="PANTHER" id="PTHR13789:SF147">
    <property type="entry name" value="PUTATIVE (AFU_ORTHOLOGUE AFUA_2G01950)-RELATED"/>
    <property type="match status" value="1"/>
</dbReference>
<dbReference type="PANTHER" id="PTHR13789">
    <property type="entry name" value="MONOOXYGENASE"/>
    <property type="match status" value="1"/>
</dbReference>
<dbReference type="Gene3D" id="3.50.50.60">
    <property type="entry name" value="FAD/NAD(P)-binding domain"/>
    <property type="match status" value="1"/>
</dbReference>
<evidence type="ECO:0000256" key="1">
    <source>
        <dbReference type="ARBA" id="ARBA00007992"/>
    </source>
</evidence>
<feature type="compositionally biased region" description="Low complexity" evidence="6">
    <location>
        <begin position="158"/>
        <end position="171"/>
    </location>
</feature>
<keyword evidence="3" id="KW-0274">FAD</keyword>
<dbReference type="RefSeq" id="XP_066072468.1">
    <property type="nucleotide sequence ID" value="XM_066216371.1"/>
</dbReference>
<dbReference type="InterPro" id="IPR050493">
    <property type="entry name" value="FAD-dep_Monooxygenase_BioMet"/>
</dbReference>
<accession>A0AAX4JK11</accession>
<proteinExistence type="inferred from homology"/>
<organism evidence="8 9">
    <name type="scientific">Kwoniella dendrophila CBS 6074</name>
    <dbReference type="NCBI Taxonomy" id="1295534"/>
    <lineage>
        <taxon>Eukaryota</taxon>
        <taxon>Fungi</taxon>
        <taxon>Dikarya</taxon>
        <taxon>Basidiomycota</taxon>
        <taxon>Agaricomycotina</taxon>
        <taxon>Tremellomycetes</taxon>
        <taxon>Tremellales</taxon>
        <taxon>Cryptococcaceae</taxon>
        <taxon>Kwoniella</taxon>
    </lineage>
</organism>
<keyword evidence="9" id="KW-1185">Reference proteome</keyword>
<dbReference type="SUPFAM" id="SSF51905">
    <property type="entry name" value="FAD/NAD(P)-binding domain"/>
    <property type="match status" value="1"/>
</dbReference>
<evidence type="ECO:0000256" key="4">
    <source>
        <dbReference type="ARBA" id="ARBA00023002"/>
    </source>
</evidence>
<dbReference type="EMBL" id="CP144098">
    <property type="protein sequence ID" value="WWC85705.1"/>
    <property type="molecule type" value="Genomic_DNA"/>
</dbReference>
<keyword evidence="5" id="KW-0503">Monooxygenase</keyword>
<evidence type="ECO:0000256" key="6">
    <source>
        <dbReference type="SAM" id="MobiDB-lite"/>
    </source>
</evidence>
<dbReference type="GeneID" id="91091243"/>
<reference evidence="8 9" key="1">
    <citation type="submission" date="2024-01" db="EMBL/GenBank/DDBJ databases">
        <title>Comparative genomics of Cryptococcus and Kwoniella reveals pathogenesis evolution and contrasting modes of karyotype evolution via chromosome fusion or intercentromeric recombination.</title>
        <authorList>
            <person name="Coelho M.A."/>
            <person name="David-Palma M."/>
            <person name="Shea T."/>
            <person name="Bowers K."/>
            <person name="McGinley-Smith S."/>
            <person name="Mohammad A.W."/>
            <person name="Gnirke A."/>
            <person name="Yurkov A.M."/>
            <person name="Nowrousian M."/>
            <person name="Sun S."/>
            <person name="Cuomo C.A."/>
            <person name="Heitman J."/>
        </authorList>
    </citation>
    <scope>NUCLEOTIDE SEQUENCE [LARGE SCALE GENOMIC DNA]</scope>
    <source>
        <strain evidence="8 9">CBS 6074</strain>
    </source>
</reference>
<feature type="domain" description="FAD-binding" evidence="7">
    <location>
        <begin position="10"/>
        <end position="371"/>
    </location>
</feature>
<evidence type="ECO:0000313" key="8">
    <source>
        <dbReference type="EMBL" id="WWC85705.1"/>
    </source>
</evidence>
<evidence type="ECO:0000256" key="5">
    <source>
        <dbReference type="ARBA" id="ARBA00023033"/>
    </source>
</evidence>
<keyword evidence="2" id="KW-0285">Flavoprotein</keyword>
<dbReference type="Proteomes" id="UP001355207">
    <property type="component" value="Chromosome 1"/>
</dbReference>
<sequence length="430" mass="47705">MSSPPLWNIKIHIIGAGMAGMGSALALARRGFTNIHVWESAPALKEVGAGINLVPNMAKILDRWGVLEVAMAEGVELETANVINCQTDDVLTKVDLAYIRKEFGYPFSVCHRWSLQKALVRGALDTGSVVLHLNRIVIEYDFENTRFKVTEAEHIPVSSSGLSTTSSNSDTITEEKDYDDADEDEFPRWIEADLILAGDGIKSKARGGILSRRGLADDVVESGQAAYRILLKRDLINEDPELVPFFEGSQSYRWIGEGRHVIAYPISSHQTFNITTSHPSHNSQSTIPDSWTNPGSKAEMLDMFGDSCPRLKKLLNFAPEGEVIEWKLRARAPIAQWVEGNIALVGDACHPTLPDLAQGAAQAIEDASVLAHYWYTKLYESQGPIRQLLSGGTNPDKRLDKNIQKVLYDYDCVVEAKNRFHTLFNPVHYS</sequence>
<keyword evidence="4" id="KW-0560">Oxidoreductase</keyword>
<dbReference type="SUPFAM" id="SSF54373">
    <property type="entry name" value="FAD-linked reductases, C-terminal domain"/>
    <property type="match status" value="1"/>
</dbReference>
<evidence type="ECO:0000259" key="7">
    <source>
        <dbReference type="Pfam" id="PF01494"/>
    </source>
</evidence>
<feature type="region of interest" description="Disordered" evidence="6">
    <location>
        <begin position="158"/>
        <end position="178"/>
    </location>
</feature>
<dbReference type="PRINTS" id="PR00420">
    <property type="entry name" value="RNGMNOXGNASE"/>
</dbReference>